<comment type="caution">
    <text evidence="4">The sequence shown here is derived from an EMBL/GenBank/DDBJ whole genome shotgun (WGS) entry which is preliminary data.</text>
</comment>
<evidence type="ECO:0000313" key="5">
    <source>
        <dbReference type="Proteomes" id="UP000269154"/>
    </source>
</evidence>
<organism evidence="4 5">
    <name type="scientific">Okeania hirsuta</name>
    <dbReference type="NCBI Taxonomy" id="1458930"/>
    <lineage>
        <taxon>Bacteria</taxon>
        <taxon>Bacillati</taxon>
        <taxon>Cyanobacteriota</taxon>
        <taxon>Cyanophyceae</taxon>
        <taxon>Oscillatoriophycideae</taxon>
        <taxon>Oscillatoriales</taxon>
        <taxon>Microcoleaceae</taxon>
        <taxon>Okeania</taxon>
    </lineage>
</organism>
<dbReference type="GO" id="GO:0003723">
    <property type="term" value="F:RNA binding"/>
    <property type="evidence" value="ECO:0007669"/>
    <property type="project" value="UniProtKB-KW"/>
</dbReference>
<evidence type="ECO:0000256" key="2">
    <source>
        <dbReference type="ARBA" id="ARBA00022884"/>
    </source>
</evidence>
<dbReference type="InterPro" id="IPR020627">
    <property type="entry name" value="KhpA"/>
</dbReference>
<dbReference type="PANTHER" id="PTHR34654">
    <property type="entry name" value="UPF0109 PROTEIN SCO5592"/>
    <property type="match status" value="1"/>
</dbReference>
<name>A0A3N6RIV8_9CYAN</name>
<protein>
    <submittedName>
        <fullName evidence="4">KH domain-containing protein</fullName>
    </submittedName>
</protein>
<feature type="compositionally biased region" description="Low complexity" evidence="3">
    <location>
        <begin position="168"/>
        <end position="177"/>
    </location>
</feature>
<dbReference type="OrthoDB" id="511849at2"/>
<reference evidence="4 5" key="1">
    <citation type="journal article" date="2018" name="ACS Chem. Biol.">
        <title>Ketoreductase domain dysfunction expands chemodiversity: malyngamide biosynthesis in the cyanobacterium Okeania hirsuta.</title>
        <authorList>
            <person name="Moss N.A."/>
            <person name="Leao T."/>
            <person name="Rankin M."/>
            <person name="McCullough T.M."/>
            <person name="Qu P."/>
            <person name="Korobeynikov A."/>
            <person name="Smith J.L."/>
            <person name="Gerwick L."/>
            <person name="Gerwick W.H."/>
        </authorList>
    </citation>
    <scope>NUCLEOTIDE SEQUENCE [LARGE SCALE GENOMIC DNA]</scope>
    <source>
        <strain evidence="4 5">PAB10Feb10-1</strain>
    </source>
</reference>
<dbReference type="PANTHER" id="PTHR34654:SF1">
    <property type="entry name" value="RNA-BINDING PROTEIN KHPA"/>
    <property type="match status" value="1"/>
</dbReference>
<keyword evidence="5" id="KW-1185">Reference proteome</keyword>
<evidence type="ECO:0000256" key="3">
    <source>
        <dbReference type="SAM" id="MobiDB-lite"/>
    </source>
</evidence>
<evidence type="ECO:0000256" key="1">
    <source>
        <dbReference type="ARBA" id="ARBA00022490"/>
    </source>
</evidence>
<dbReference type="EMBL" id="RCBY01000147">
    <property type="protein sequence ID" value="RQH33221.1"/>
    <property type="molecule type" value="Genomic_DNA"/>
</dbReference>
<keyword evidence="2" id="KW-0694">RNA-binding</keyword>
<keyword evidence="1" id="KW-0963">Cytoplasm</keyword>
<dbReference type="CDD" id="cd22533">
    <property type="entry name" value="KH-II_YlqC-like"/>
    <property type="match status" value="1"/>
</dbReference>
<dbReference type="Proteomes" id="UP000269154">
    <property type="component" value="Unassembled WGS sequence"/>
</dbReference>
<proteinExistence type="predicted"/>
<accession>A0A3N6RIV8</accession>
<feature type="region of interest" description="Disordered" evidence="3">
    <location>
        <begin position="124"/>
        <end position="186"/>
    </location>
</feature>
<evidence type="ECO:0000313" key="4">
    <source>
        <dbReference type="EMBL" id="RQH33221.1"/>
    </source>
</evidence>
<dbReference type="Pfam" id="PF13083">
    <property type="entry name" value="KH_KhpA-B"/>
    <property type="match status" value="1"/>
</dbReference>
<feature type="compositionally biased region" description="Basic and acidic residues" evidence="3">
    <location>
        <begin position="141"/>
        <end position="152"/>
    </location>
</feature>
<dbReference type="AlphaFoldDB" id="A0A3N6RIV8"/>
<gene>
    <name evidence="4" type="ORF">D5R40_21825</name>
</gene>
<sequence length="186" mass="21206">MQNQQKPLPIINQAKKLPIPKPAKPVTVSQLKQQLPSLRNNSHSANPDYAEIVRFLIEPFLDSPESLRVDCEVNPRQAKAWIRLAFDELEKGRVYGRGGRNIQAVRTVLAALAQTAGQSVHLEIYEDHSETPRPSPSYSDSNREEGTYDRKTMPISRPSYNRQRVSRSRSTTPSPIIYKRDDRGMR</sequence>